<comment type="caution">
    <text evidence="1">The sequence shown here is derived from an EMBL/GenBank/DDBJ whole genome shotgun (WGS) entry which is preliminary data.</text>
</comment>
<dbReference type="EMBL" id="JBHUMA010000006">
    <property type="protein sequence ID" value="MFD2599355.1"/>
    <property type="molecule type" value="Genomic_DNA"/>
</dbReference>
<dbReference type="SUPFAM" id="SSF52490">
    <property type="entry name" value="Tubulin nucleotide-binding domain-like"/>
    <property type="match status" value="1"/>
</dbReference>
<proteinExistence type="predicted"/>
<evidence type="ECO:0000313" key="1">
    <source>
        <dbReference type="EMBL" id="MFD2599355.1"/>
    </source>
</evidence>
<dbReference type="Gene3D" id="3.40.50.1440">
    <property type="entry name" value="Tubulin/FtsZ, GTPase domain"/>
    <property type="match status" value="1"/>
</dbReference>
<dbReference type="Proteomes" id="UP001597393">
    <property type="component" value="Unassembled WGS sequence"/>
</dbReference>
<dbReference type="RefSeq" id="WP_380869481.1">
    <property type="nucleotide sequence ID" value="NZ_JBHUMA010000006.1"/>
</dbReference>
<evidence type="ECO:0008006" key="3">
    <source>
        <dbReference type="Google" id="ProtNLM"/>
    </source>
</evidence>
<name>A0ABW5NLU1_9SPHI</name>
<gene>
    <name evidence="1" type="ORF">ACFSQ3_10350</name>
</gene>
<dbReference type="InterPro" id="IPR036525">
    <property type="entry name" value="Tubulin/FtsZ_GTPase_sf"/>
</dbReference>
<reference evidence="2" key="1">
    <citation type="journal article" date="2019" name="Int. J. Syst. Evol. Microbiol.">
        <title>The Global Catalogue of Microorganisms (GCM) 10K type strain sequencing project: providing services to taxonomists for standard genome sequencing and annotation.</title>
        <authorList>
            <consortium name="The Broad Institute Genomics Platform"/>
            <consortium name="The Broad Institute Genome Sequencing Center for Infectious Disease"/>
            <person name="Wu L."/>
            <person name="Ma J."/>
        </authorList>
    </citation>
    <scope>NUCLEOTIDE SEQUENCE [LARGE SCALE GENOMIC DNA]</scope>
    <source>
        <strain evidence="2">KCTC 42248</strain>
    </source>
</reference>
<organism evidence="1 2">
    <name type="scientific">Sphingobacterium corticis</name>
    <dbReference type="NCBI Taxonomy" id="1812823"/>
    <lineage>
        <taxon>Bacteria</taxon>
        <taxon>Pseudomonadati</taxon>
        <taxon>Bacteroidota</taxon>
        <taxon>Sphingobacteriia</taxon>
        <taxon>Sphingobacteriales</taxon>
        <taxon>Sphingobacteriaceae</taxon>
        <taxon>Sphingobacterium</taxon>
    </lineage>
</organism>
<accession>A0ABW5NLU1</accession>
<evidence type="ECO:0000313" key="2">
    <source>
        <dbReference type="Proteomes" id="UP001597393"/>
    </source>
</evidence>
<sequence>MSLIRTVYMGIGGSGGYIIKHHNYFFSDKRYFYLDRIVDLQHFSDELNELERNIYDKQNLSTYFRKENRYELFLGLGGKTGSSCIIEILDFLNSNGIYYKCYCFYPYSFEPNTRISVADKTLVKLKQYQGVTVLYMDEIKKRYMNLNLASVFSIPNEVLVKNYLKNDSV</sequence>
<keyword evidence="2" id="KW-1185">Reference proteome</keyword>
<protein>
    <recommendedName>
        <fullName evidence="3">Tubulin/FtsZ GTPase domain-containing protein</fullName>
    </recommendedName>
</protein>